<sequence>MLAKPIAFLYTTLRRQGETHPSCITGLATTWTNVQVDKTTSLWTEHGKVSLRSLNSLKSLAEADWKSINPPKNLNHRELRFWLSGSTGKCLTVFGGKTEKRTVGCS</sequence>
<proteinExistence type="predicted"/>
<organism evidence="1 2">
    <name type="scientific">Liquidambar formosana</name>
    <name type="common">Formosan gum</name>
    <dbReference type="NCBI Taxonomy" id="63359"/>
    <lineage>
        <taxon>Eukaryota</taxon>
        <taxon>Viridiplantae</taxon>
        <taxon>Streptophyta</taxon>
        <taxon>Embryophyta</taxon>
        <taxon>Tracheophyta</taxon>
        <taxon>Spermatophyta</taxon>
        <taxon>Magnoliopsida</taxon>
        <taxon>eudicotyledons</taxon>
        <taxon>Gunneridae</taxon>
        <taxon>Pentapetalae</taxon>
        <taxon>Saxifragales</taxon>
        <taxon>Altingiaceae</taxon>
        <taxon>Liquidambar</taxon>
    </lineage>
</organism>
<dbReference type="AlphaFoldDB" id="A0AAP0X7P6"/>
<evidence type="ECO:0000313" key="2">
    <source>
        <dbReference type="Proteomes" id="UP001415857"/>
    </source>
</evidence>
<protein>
    <submittedName>
        <fullName evidence="1">Uncharacterized protein</fullName>
    </submittedName>
</protein>
<comment type="caution">
    <text evidence="1">The sequence shown here is derived from an EMBL/GenBank/DDBJ whole genome shotgun (WGS) entry which is preliminary data.</text>
</comment>
<reference evidence="1 2" key="1">
    <citation type="journal article" date="2024" name="Plant J.">
        <title>Genome sequences and population genomics reveal climatic adaptation and genomic divergence between two closely related sweetgum species.</title>
        <authorList>
            <person name="Xu W.Q."/>
            <person name="Ren C.Q."/>
            <person name="Zhang X.Y."/>
            <person name="Comes H.P."/>
            <person name="Liu X.H."/>
            <person name="Li Y.G."/>
            <person name="Kettle C.J."/>
            <person name="Jalonen R."/>
            <person name="Gaisberger H."/>
            <person name="Ma Y.Z."/>
            <person name="Qiu Y.X."/>
        </authorList>
    </citation>
    <scope>NUCLEOTIDE SEQUENCE [LARGE SCALE GENOMIC DNA]</scope>
    <source>
        <strain evidence="1">Hangzhou</strain>
    </source>
</reference>
<name>A0AAP0X7P6_LIQFO</name>
<dbReference type="EMBL" id="JBBPBK010000003">
    <property type="protein sequence ID" value="KAK9288250.1"/>
    <property type="molecule type" value="Genomic_DNA"/>
</dbReference>
<dbReference type="Proteomes" id="UP001415857">
    <property type="component" value="Unassembled WGS sequence"/>
</dbReference>
<gene>
    <name evidence="1" type="ORF">L1049_016700</name>
</gene>
<evidence type="ECO:0000313" key="1">
    <source>
        <dbReference type="EMBL" id="KAK9288250.1"/>
    </source>
</evidence>
<keyword evidence="2" id="KW-1185">Reference proteome</keyword>
<accession>A0AAP0X7P6</accession>